<accession>A0A285MDH6</accession>
<dbReference type="PROSITE" id="PS51257">
    <property type="entry name" value="PROKAR_LIPOPROTEIN"/>
    <property type="match status" value="1"/>
</dbReference>
<name>A0A285MDH6_9FLAO</name>
<dbReference type="EMBL" id="OBEH01000001">
    <property type="protein sequence ID" value="SNY95220.1"/>
    <property type="molecule type" value="Genomic_DNA"/>
</dbReference>
<dbReference type="AlphaFoldDB" id="A0A285MDH6"/>
<dbReference type="OrthoDB" id="1155918at2"/>
<reference evidence="2" key="1">
    <citation type="submission" date="2017-09" db="EMBL/GenBank/DDBJ databases">
        <authorList>
            <person name="Varghese N."/>
            <person name="Submissions S."/>
        </authorList>
    </citation>
    <scope>NUCLEOTIDE SEQUENCE [LARGE SCALE GENOMIC DNA]</scope>
    <source>
        <strain evidence="2">DSM 25885</strain>
    </source>
</reference>
<organism evidence="1 2">
    <name type="scientific">Flagellimonas pacifica</name>
    <dbReference type="NCBI Taxonomy" id="1247520"/>
    <lineage>
        <taxon>Bacteria</taxon>
        <taxon>Pseudomonadati</taxon>
        <taxon>Bacteroidota</taxon>
        <taxon>Flavobacteriia</taxon>
        <taxon>Flavobacteriales</taxon>
        <taxon>Flavobacteriaceae</taxon>
        <taxon>Flagellimonas</taxon>
    </lineage>
</organism>
<dbReference type="Proteomes" id="UP000219048">
    <property type="component" value="Unassembled WGS sequence"/>
</dbReference>
<keyword evidence="2" id="KW-1185">Reference proteome</keyword>
<evidence type="ECO:0008006" key="3">
    <source>
        <dbReference type="Google" id="ProtNLM"/>
    </source>
</evidence>
<gene>
    <name evidence="1" type="ORF">SAMN06265377_0886</name>
</gene>
<proteinExistence type="predicted"/>
<evidence type="ECO:0000313" key="2">
    <source>
        <dbReference type="Proteomes" id="UP000219048"/>
    </source>
</evidence>
<dbReference type="RefSeq" id="WP_097044543.1">
    <property type="nucleotide sequence ID" value="NZ_OBEH01000001.1"/>
</dbReference>
<sequence>MNKNLKSLTLTALVLLASCSKDESSDAENKDQAIEKLEQTPLNIDTVSDNVIIAGGKKETGTLPTPNKAITLDVSKASTTALLGEGFEVPLSSDGTITGAYIQFKANDGTVSDTYYDIDLNANASNKATEKKGKASLRSAKEDSETTLDVDFNTKIEPGTFCYVICVYDADGNISAPEEICVTVESWGGNSAISGTWNIKKYVDTYDGETKTEVIGEKNCDDYSRYCSVDETYKSITECETLDSAILILNADGTYSTESKGIDEFLDEDIFVDTCDISYKEYDYGYESEGNWAYVAETKRLTIVEYKYTETYRGETETETLNAGEGELMFDGIIDLDGKSLIINEDFGQGETYVVYFEKE</sequence>
<protein>
    <recommendedName>
        <fullName evidence="3">Lipocalin-like domain-containing protein</fullName>
    </recommendedName>
</protein>
<evidence type="ECO:0000313" key="1">
    <source>
        <dbReference type="EMBL" id="SNY95220.1"/>
    </source>
</evidence>